<dbReference type="Proteomes" id="UP001597221">
    <property type="component" value="Unassembled WGS sequence"/>
</dbReference>
<keyword evidence="5" id="KW-0378">Hydrolase</keyword>
<evidence type="ECO:0000256" key="2">
    <source>
        <dbReference type="SAM" id="MobiDB-lite"/>
    </source>
</evidence>
<feature type="compositionally biased region" description="Acidic residues" evidence="2">
    <location>
        <begin position="39"/>
        <end position="58"/>
    </location>
</feature>
<dbReference type="Gene3D" id="3.40.50.1110">
    <property type="entry name" value="SGNH hydrolase"/>
    <property type="match status" value="1"/>
</dbReference>
<dbReference type="InterPro" id="IPR036514">
    <property type="entry name" value="SGNH_hydro_sf"/>
</dbReference>
<evidence type="ECO:0000259" key="4">
    <source>
        <dbReference type="Pfam" id="PF13472"/>
    </source>
</evidence>
<feature type="transmembrane region" description="Helical" evidence="3">
    <location>
        <begin position="5"/>
        <end position="22"/>
    </location>
</feature>
<protein>
    <submittedName>
        <fullName evidence="5">SGNH/GDSL hydrolase family protein</fullName>
    </submittedName>
</protein>
<dbReference type="SUPFAM" id="SSF52266">
    <property type="entry name" value="SGNH hydrolase"/>
    <property type="match status" value="1"/>
</dbReference>
<feature type="region of interest" description="Disordered" evidence="2">
    <location>
        <begin position="39"/>
        <end position="63"/>
    </location>
</feature>
<dbReference type="GO" id="GO:0016787">
    <property type="term" value="F:hydrolase activity"/>
    <property type="evidence" value="ECO:0007669"/>
    <property type="project" value="UniProtKB-KW"/>
</dbReference>
<gene>
    <name evidence="5" type="ORF">ACFSBH_01405</name>
</gene>
<dbReference type="CDD" id="cd04506">
    <property type="entry name" value="SGNH_hydrolase_YpmR_like"/>
    <property type="match status" value="1"/>
</dbReference>
<reference evidence="6" key="1">
    <citation type="journal article" date="2019" name="Int. J. Syst. Evol. Microbiol.">
        <title>The Global Catalogue of Microorganisms (GCM) 10K type strain sequencing project: providing services to taxonomists for standard genome sequencing and annotation.</title>
        <authorList>
            <consortium name="The Broad Institute Genomics Platform"/>
            <consortium name="The Broad Institute Genome Sequencing Center for Infectious Disease"/>
            <person name="Wu L."/>
            <person name="Ma J."/>
        </authorList>
    </citation>
    <scope>NUCLEOTIDE SEQUENCE [LARGE SCALE GENOMIC DNA]</scope>
    <source>
        <strain evidence="6">CGMCC 1.12376</strain>
    </source>
</reference>
<keyword evidence="6" id="KW-1185">Reference proteome</keyword>
<dbReference type="RefSeq" id="WP_251516160.1">
    <property type="nucleotide sequence ID" value="NZ_JAMBON010000033.1"/>
</dbReference>
<evidence type="ECO:0000313" key="5">
    <source>
        <dbReference type="EMBL" id="MFD1606327.1"/>
    </source>
</evidence>
<keyword evidence="3" id="KW-0812">Transmembrane</keyword>
<dbReference type="InterPro" id="IPR051532">
    <property type="entry name" value="Ester_Hydrolysis_Enzymes"/>
</dbReference>
<dbReference type="PANTHER" id="PTHR30383">
    <property type="entry name" value="THIOESTERASE 1/PROTEASE 1/LYSOPHOSPHOLIPASE L1"/>
    <property type="match status" value="1"/>
</dbReference>
<evidence type="ECO:0000313" key="6">
    <source>
        <dbReference type="Proteomes" id="UP001597221"/>
    </source>
</evidence>
<keyword evidence="3" id="KW-1133">Transmembrane helix</keyword>
<evidence type="ECO:0000256" key="1">
    <source>
        <dbReference type="SAM" id="Coils"/>
    </source>
</evidence>
<dbReference type="InterPro" id="IPR013830">
    <property type="entry name" value="SGNH_hydro"/>
</dbReference>
<keyword evidence="1" id="KW-0175">Coiled coil</keyword>
<evidence type="ECO:0000256" key="3">
    <source>
        <dbReference type="SAM" id="Phobius"/>
    </source>
</evidence>
<sequence>MKKLLFMFLITILIAIGIIYYIDNQKAVLKQPLIPQEDEEQVMEEIQPEEEETEEDVQQENSLTERVSTVFQETLDRIFQREVKIVAIGDSLTRGVGDATEGGGYVGILERTLNQNRHVATFENLGLPGNRSDQLLRRLDQPEIMEELEDADLVLITIGANDILKVTREHFTNLEIDVFIDEQARYEERLKQILEKIQSINENAEIYLLGIYNPFEKYFQDIEELNQIVNAWNTTGSDLTMEMENVTFIPIDDLFADNENPIFADDNFHPNYAGYYLMAERVLEYISKEEEEG</sequence>
<keyword evidence="3" id="KW-0472">Membrane</keyword>
<organism evidence="5 6">
    <name type="scientific">Oceanobacillus luteolus</name>
    <dbReference type="NCBI Taxonomy" id="1274358"/>
    <lineage>
        <taxon>Bacteria</taxon>
        <taxon>Bacillati</taxon>
        <taxon>Bacillota</taxon>
        <taxon>Bacilli</taxon>
        <taxon>Bacillales</taxon>
        <taxon>Bacillaceae</taxon>
        <taxon>Oceanobacillus</taxon>
    </lineage>
</organism>
<feature type="coiled-coil region" evidence="1">
    <location>
        <begin position="176"/>
        <end position="203"/>
    </location>
</feature>
<accession>A0ABW4HMG4</accession>
<dbReference type="PANTHER" id="PTHR30383:SF27">
    <property type="entry name" value="SPORE GERMINATION LIPASE LIPC"/>
    <property type="match status" value="1"/>
</dbReference>
<feature type="domain" description="SGNH hydrolase-type esterase" evidence="4">
    <location>
        <begin position="87"/>
        <end position="275"/>
    </location>
</feature>
<name>A0ABW4HMG4_9BACI</name>
<comment type="caution">
    <text evidence="5">The sequence shown here is derived from an EMBL/GenBank/DDBJ whole genome shotgun (WGS) entry which is preliminary data.</text>
</comment>
<dbReference type="EMBL" id="JBHUDE010000005">
    <property type="protein sequence ID" value="MFD1606327.1"/>
    <property type="molecule type" value="Genomic_DNA"/>
</dbReference>
<proteinExistence type="predicted"/>
<dbReference type="Pfam" id="PF13472">
    <property type="entry name" value="Lipase_GDSL_2"/>
    <property type="match status" value="1"/>
</dbReference>